<comment type="similarity">
    <text evidence="2">Belongs to the peptidase M1 family.</text>
</comment>
<evidence type="ECO:0000256" key="8">
    <source>
        <dbReference type="ARBA" id="ARBA00023049"/>
    </source>
</evidence>
<evidence type="ECO:0000313" key="17">
    <source>
        <dbReference type="Proteomes" id="UP001153709"/>
    </source>
</evidence>
<dbReference type="Proteomes" id="UP001153709">
    <property type="component" value="Chromosome 4"/>
</dbReference>
<feature type="binding site" evidence="11">
    <location>
        <position position="353"/>
    </location>
    <ligand>
        <name>Zn(2+)</name>
        <dbReference type="ChEBI" id="CHEBI:29105"/>
        <note>catalytic</note>
    </ligand>
</feature>
<evidence type="ECO:0000256" key="13">
    <source>
        <dbReference type="SAM" id="SignalP"/>
    </source>
</evidence>
<dbReference type="PANTHER" id="PTHR11533:SF301">
    <property type="entry name" value="AMINOPEPTIDASE"/>
    <property type="match status" value="1"/>
</dbReference>
<dbReference type="SUPFAM" id="SSF55486">
    <property type="entry name" value="Metalloproteases ('zincins'), catalytic domain"/>
    <property type="match status" value="1"/>
</dbReference>
<feature type="domain" description="Aminopeptidase N-like N-terminal" evidence="15">
    <location>
        <begin position="57"/>
        <end position="248"/>
    </location>
</feature>
<feature type="chain" id="PRO_5040241572" description="Aminopeptidase N" evidence="13">
    <location>
        <begin position="16"/>
        <end position="468"/>
    </location>
</feature>
<dbReference type="GO" id="GO:0070006">
    <property type="term" value="F:metalloaminopeptidase activity"/>
    <property type="evidence" value="ECO:0007669"/>
    <property type="project" value="TreeGrafter"/>
</dbReference>
<dbReference type="InterPro" id="IPR014782">
    <property type="entry name" value="Peptidase_M1_dom"/>
</dbReference>
<feature type="signal peptide" evidence="13">
    <location>
        <begin position="1"/>
        <end position="15"/>
    </location>
</feature>
<evidence type="ECO:0000256" key="2">
    <source>
        <dbReference type="ARBA" id="ARBA00010136"/>
    </source>
</evidence>
<organism evidence="16 17">
    <name type="scientific">Diabrotica balteata</name>
    <name type="common">Banded cucumber beetle</name>
    <dbReference type="NCBI Taxonomy" id="107213"/>
    <lineage>
        <taxon>Eukaryota</taxon>
        <taxon>Metazoa</taxon>
        <taxon>Ecdysozoa</taxon>
        <taxon>Arthropoda</taxon>
        <taxon>Hexapoda</taxon>
        <taxon>Insecta</taxon>
        <taxon>Pterygota</taxon>
        <taxon>Neoptera</taxon>
        <taxon>Endopterygota</taxon>
        <taxon>Coleoptera</taxon>
        <taxon>Polyphaga</taxon>
        <taxon>Cucujiformia</taxon>
        <taxon>Chrysomeloidea</taxon>
        <taxon>Chrysomelidae</taxon>
        <taxon>Galerucinae</taxon>
        <taxon>Diabroticina</taxon>
        <taxon>Diabroticites</taxon>
        <taxon>Diabrotica</taxon>
    </lineage>
</organism>
<dbReference type="Gene3D" id="1.10.390.10">
    <property type="entry name" value="Neutral Protease Domain 2"/>
    <property type="match status" value="1"/>
</dbReference>
<keyword evidence="17" id="KW-1185">Reference proteome</keyword>
<feature type="site" description="Transition state stabilizer" evidence="12">
    <location>
        <position position="438"/>
    </location>
</feature>
<dbReference type="InterPro" id="IPR034016">
    <property type="entry name" value="M1_APN-typ"/>
</dbReference>
<evidence type="ECO:0000256" key="7">
    <source>
        <dbReference type="ARBA" id="ARBA00022833"/>
    </source>
</evidence>
<dbReference type="GO" id="GO:0006508">
    <property type="term" value="P:proteolysis"/>
    <property type="evidence" value="ECO:0007669"/>
    <property type="project" value="UniProtKB-KW"/>
</dbReference>
<dbReference type="PANTHER" id="PTHR11533">
    <property type="entry name" value="PROTEASE M1 ZINC METALLOPROTEASE"/>
    <property type="match status" value="1"/>
</dbReference>
<dbReference type="InterPro" id="IPR001930">
    <property type="entry name" value="Peptidase_M1"/>
</dbReference>
<feature type="active site" description="Proton acceptor" evidence="10">
    <location>
        <position position="354"/>
    </location>
</feature>
<keyword evidence="8" id="KW-0482">Metalloprotease</keyword>
<evidence type="ECO:0008006" key="18">
    <source>
        <dbReference type="Google" id="ProtNLM"/>
    </source>
</evidence>
<keyword evidence="7 11" id="KW-0862">Zinc</keyword>
<dbReference type="Gene3D" id="2.60.40.1730">
    <property type="entry name" value="tricorn interacting facor f3 domain"/>
    <property type="match status" value="1"/>
</dbReference>
<dbReference type="GO" id="GO:0005737">
    <property type="term" value="C:cytoplasm"/>
    <property type="evidence" value="ECO:0007669"/>
    <property type="project" value="TreeGrafter"/>
</dbReference>
<evidence type="ECO:0000256" key="4">
    <source>
        <dbReference type="ARBA" id="ARBA00022670"/>
    </source>
</evidence>
<keyword evidence="6" id="KW-0378">Hydrolase</keyword>
<reference evidence="16" key="1">
    <citation type="submission" date="2022-01" db="EMBL/GenBank/DDBJ databases">
        <authorList>
            <person name="King R."/>
        </authorList>
    </citation>
    <scope>NUCLEOTIDE SEQUENCE</scope>
</reference>
<name>A0A9N9T029_DIABA</name>
<dbReference type="GO" id="GO:0043171">
    <property type="term" value="P:peptide catabolic process"/>
    <property type="evidence" value="ECO:0007669"/>
    <property type="project" value="TreeGrafter"/>
</dbReference>
<dbReference type="Pfam" id="PF17900">
    <property type="entry name" value="Peptidase_M1_N"/>
    <property type="match status" value="1"/>
</dbReference>
<evidence type="ECO:0000256" key="12">
    <source>
        <dbReference type="PIRSR" id="PIRSR634016-4"/>
    </source>
</evidence>
<dbReference type="EMBL" id="OU898279">
    <property type="protein sequence ID" value="CAG9832723.1"/>
    <property type="molecule type" value="Genomic_DNA"/>
</dbReference>
<feature type="domain" description="Peptidase M1 membrane alanine aminopeptidase" evidence="14">
    <location>
        <begin position="283"/>
        <end position="466"/>
    </location>
</feature>
<keyword evidence="4" id="KW-0645">Protease</keyword>
<evidence type="ECO:0000259" key="14">
    <source>
        <dbReference type="Pfam" id="PF01433"/>
    </source>
</evidence>
<dbReference type="GO" id="GO:0098552">
    <property type="term" value="C:side of membrane"/>
    <property type="evidence" value="ECO:0007669"/>
    <property type="project" value="UniProtKB-KW"/>
</dbReference>
<evidence type="ECO:0000256" key="5">
    <source>
        <dbReference type="ARBA" id="ARBA00022723"/>
    </source>
</evidence>
<evidence type="ECO:0000313" key="16">
    <source>
        <dbReference type="EMBL" id="CAG9832723.1"/>
    </source>
</evidence>
<dbReference type="InterPro" id="IPR042097">
    <property type="entry name" value="Aminopeptidase_N-like_N_sf"/>
</dbReference>
<evidence type="ECO:0000256" key="1">
    <source>
        <dbReference type="ARBA" id="ARBA00004609"/>
    </source>
</evidence>
<feature type="binding site" evidence="11">
    <location>
        <position position="376"/>
    </location>
    <ligand>
        <name>Zn(2+)</name>
        <dbReference type="ChEBI" id="CHEBI:29105"/>
        <note>catalytic</note>
    </ligand>
</feature>
<dbReference type="GO" id="GO:0005886">
    <property type="term" value="C:plasma membrane"/>
    <property type="evidence" value="ECO:0007669"/>
    <property type="project" value="UniProtKB-SubCell"/>
</dbReference>
<evidence type="ECO:0000256" key="3">
    <source>
        <dbReference type="ARBA" id="ARBA00022622"/>
    </source>
</evidence>
<keyword evidence="13" id="KW-0732">Signal</keyword>
<keyword evidence="3" id="KW-0472">Membrane</keyword>
<dbReference type="CDD" id="cd09601">
    <property type="entry name" value="M1_APN-Q_like"/>
    <property type="match status" value="1"/>
</dbReference>
<feature type="binding site" evidence="11">
    <location>
        <position position="357"/>
    </location>
    <ligand>
        <name>Zn(2+)</name>
        <dbReference type="ChEBI" id="CHEBI:29105"/>
        <note>catalytic</note>
    </ligand>
</feature>
<keyword evidence="3" id="KW-0325">Glycoprotein</keyword>
<dbReference type="OrthoDB" id="10031169at2759"/>
<dbReference type="InterPro" id="IPR045357">
    <property type="entry name" value="Aminopeptidase_N-like_N"/>
</dbReference>
<dbReference type="AlphaFoldDB" id="A0A9N9T029"/>
<dbReference type="InterPro" id="IPR027268">
    <property type="entry name" value="Peptidase_M4/M1_CTD_sf"/>
</dbReference>
<evidence type="ECO:0000256" key="11">
    <source>
        <dbReference type="PIRSR" id="PIRSR634016-3"/>
    </source>
</evidence>
<dbReference type="PRINTS" id="PR00756">
    <property type="entry name" value="ALADIPTASE"/>
</dbReference>
<comment type="cofactor">
    <cofactor evidence="11">
        <name>Zn(2+)</name>
        <dbReference type="ChEBI" id="CHEBI:29105"/>
    </cofactor>
    <text evidence="11">Binds 1 zinc ion per subunit.</text>
</comment>
<dbReference type="Pfam" id="PF01433">
    <property type="entry name" value="Peptidase_M1"/>
    <property type="match status" value="1"/>
</dbReference>
<evidence type="ECO:0000256" key="9">
    <source>
        <dbReference type="ARBA" id="ARBA00023288"/>
    </source>
</evidence>
<dbReference type="GO" id="GO:0005615">
    <property type="term" value="C:extracellular space"/>
    <property type="evidence" value="ECO:0007669"/>
    <property type="project" value="TreeGrafter"/>
</dbReference>
<accession>A0A9N9T029</accession>
<dbReference type="GO" id="GO:0008270">
    <property type="term" value="F:zinc ion binding"/>
    <property type="evidence" value="ECO:0007669"/>
    <property type="project" value="InterPro"/>
</dbReference>
<evidence type="ECO:0000256" key="6">
    <source>
        <dbReference type="ARBA" id="ARBA00022801"/>
    </source>
</evidence>
<keyword evidence="5 11" id="KW-0479">Metal-binding</keyword>
<keyword evidence="9" id="KW-0449">Lipoprotein</keyword>
<comment type="subcellular location">
    <subcellularLocation>
        <location evidence="1">Cell membrane</location>
        <topology evidence="1">Lipid-anchor</topology>
        <topology evidence="1">GPI-anchor</topology>
    </subcellularLocation>
</comment>
<dbReference type="GO" id="GO:0042277">
    <property type="term" value="F:peptide binding"/>
    <property type="evidence" value="ECO:0007669"/>
    <property type="project" value="TreeGrafter"/>
</dbReference>
<evidence type="ECO:0000259" key="15">
    <source>
        <dbReference type="Pfam" id="PF17900"/>
    </source>
</evidence>
<protein>
    <recommendedName>
        <fullName evidence="18">Aminopeptidase N</fullName>
    </recommendedName>
</protein>
<gene>
    <name evidence="16" type="ORF">DIABBA_LOCUS6176</name>
</gene>
<dbReference type="SUPFAM" id="SSF63737">
    <property type="entry name" value="Leukotriene A4 hydrolase N-terminal domain"/>
    <property type="match status" value="1"/>
</dbReference>
<dbReference type="InterPro" id="IPR050344">
    <property type="entry name" value="Peptidase_M1_aminopeptidases"/>
</dbReference>
<proteinExistence type="inferred from homology"/>
<evidence type="ECO:0000256" key="10">
    <source>
        <dbReference type="PIRSR" id="PIRSR634016-1"/>
    </source>
</evidence>
<sequence length="468" mass="53609">MVPLILLSLVSLTWAIPDLLLDTDLFLEPKRNFLSKNILEHESGISEDDYRLSTTTVPSKYDLVFNVDRECLEGKSETFEGLVKIVFSVSEPKNNIVLHSALKIVNITATAYEDTQSVEVVGYKSNLSKKKLEIQLANKLIVGTVYKLQIYFRGHLNDDNSRGLFRQKYEINETTEYVVTTQFQPNYALRAFPCFDEPQYKAIFRLTLIYPSDFLATANTPIADSQYNNETNTVTTVFEDTPVMSSYLLAFTISKFTCSNTTSNGISHGVCSRRHLASKRGLALEYGVKILNALSKWTQLPYDTLGIKKIDHYAQISFPGAMENWGIVTYGERFLLYPYGFTSKRAVLSIIAHELSHMWFGNYVTTKWWDTLFLNEGFATYFQYFILNEIPELLEFEMSKQFIINEQFSALRADGQPFSHSLTSKLWPPTHKFNTISYSKGASIIRMVENTIGTQIFKRALQKYLVQR</sequence>
<keyword evidence="3" id="KW-0336">GPI-anchor</keyword>